<dbReference type="Proteomes" id="UP001596250">
    <property type="component" value="Unassembled WGS sequence"/>
</dbReference>
<evidence type="ECO:0000313" key="1">
    <source>
        <dbReference type="EMBL" id="MFC5988429.1"/>
    </source>
</evidence>
<dbReference type="EMBL" id="JBHSQV010000181">
    <property type="protein sequence ID" value="MFC5988429.1"/>
    <property type="molecule type" value="Genomic_DNA"/>
</dbReference>
<accession>A0ABW1ITJ8</accession>
<sequence length="303" mass="35479">MDEIQKETLQNVILLPKTVEYYQFELTRMLETEKYAEAKELLRFLMECEGKDETTAGEWSMLLGWLDQQFPDAVIAEQEEVDETEEDLLKKHIDSKVHTDQQWVTGLLQTLTGKSSFEKKWIALEQLAHIKQKDLNSRLKDWVEQTRLHPMLQFKVLQTLKQRGARGKVTMKRLGETVELTISQTPLKWEDYPEAIQSIFHKVQEVCEVYHPSLAYFAEQTWKEFLSCIYGTAIYNELMEQDERGQKIWACALHYVADQSMETQGSAEEIAAMYQVYEGEGDEWFQSYSILKEVLGQAFSYRS</sequence>
<protein>
    <submittedName>
        <fullName evidence="1">Uncharacterized protein</fullName>
    </submittedName>
</protein>
<keyword evidence="2" id="KW-1185">Reference proteome</keyword>
<proteinExistence type="predicted"/>
<name>A0ABW1ITJ8_9BACL</name>
<dbReference type="RefSeq" id="WP_379895901.1">
    <property type="nucleotide sequence ID" value="NZ_JBHSQV010000181.1"/>
</dbReference>
<organism evidence="1 2">
    <name type="scientific">Marinicrinis lubricantis</name>
    <dbReference type="NCBI Taxonomy" id="2086470"/>
    <lineage>
        <taxon>Bacteria</taxon>
        <taxon>Bacillati</taxon>
        <taxon>Bacillota</taxon>
        <taxon>Bacilli</taxon>
        <taxon>Bacillales</taxon>
        <taxon>Paenibacillaceae</taxon>
    </lineage>
</organism>
<evidence type="ECO:0000313" key="2">
    <source>
        <dbReference type="Proteomes" id="UP001596250"/>
    </source>
</evidence>
<comment type="caution">
    <text evidence="1">The sequence shown here is derived from an EMBL/GenBank/DDBJ whole genome shotgun (WGS) entry which is preliminary data.</text>
</comment>
<reference evidence="2" key="1">
    <citation type="journal article" date="2019" name="Int. J. Syst. Evol. Microbiol.">
        <title>The Global Catalogue of Microorganisms (GCM) 10K type strain sequencing project: providing services to taxonomists for standard genome sequencing and annotation.</title>
        <authorList>
            <consortium name="The Broad Institute Genomics Platform"/>
            <consortium name="The Broad Institute Genome Sequencing Center for Infectious Disease"/>
            <person name="Wu L."/>
            <person name="Ma J."/>
        </authorList>
    </citation>
    <scope>NUCLEOTIDE SEQUENCE [LARGE SCALE GENOMIC DNA]</scope>
    <source>
        <strain evidence="2">CCM 8749</strain>
    </source>
</reference>
<gene>
    <name evidence="1" type="ORF">ACFPXP_18660</name>
</gene>